<evidence type="ECO:0000313" key="4">
    <source>
        <dbReference type="Proteomes" id="UP000092482"/>
    </source>
</evidence>
<evidence type="ECO:0000256" key="1">
    <source>
        <dbReference type="SAM" id="MobiDB-lite"/>
    </source>
</evidence>
<feature type="domain" description="DUF5129" evidence="2">
    <location>
        <begin position="39"/>
        <end position="382"/>
    </location>
</feature>
<dbReference type="Gene3D" id="3.10.310.50">
    <property type="match status" value="1"/>
</dbReference>
<evidence type="ECO:0000259" key="2">
    <source>
        <dbReference type="Pfam" id="PF17173"/>
    </source>
</evidence>
<accession>A0A1B1NA56</accession>
<dbReference type="AlphaFoldDB" id="A0A1B1NA56"/>
<proteinExistence type="predicted"/>
<dbReference type="Proteomes" id="UP000092482">
    <property type="component" value="Chromosome"/>
</dbReference>
<dbReference type="EMBL" id="CP014989">
    <property type="protein sequence ID" value="ANS78330.1"/>
    <property type="molecule type" value="Genomic_DNA"/>
</dbReference>
<gene>
    <name evidence="3" type="ORF">SGUI_0934</name>
</gene>
<dbReference type="KEGG" id="serj:SGUI_0934"/>
<feature type="region of interest" description="Disordered" evidence="1">
    <location>
        <begin position="457"/>
        <end position="486"/>
    </location>
</feature>
<keyword evidence="4" id="KW-1185">Reference proteome</keyword>
<protein>
    <recommendedName>
        <fullName evidence="2">DUF5129 domain-containing protein</fullName>
    </recommendedName>
</protein>
<feature type="compositionally biased region" description="Gly residues" evidence="1">
    <location>
        <begin position="464"/>
        <end position="479"/>
    </location>
</feature>
<dbReference type="Pfam" id="PF17173">
    <property type="entry name" value="DUF5129"/>
    <property type="match status" value="1"/>
</dbReference>
<evidence type="ECO:0000313" key="3">
    <source>
        <dbReference type="EMBL" id="ANS78330.1"/>
    </source>
</evidence>
<sequence>MRNAYRALVGGAALLGVIGVGVGSYAATAPEQEATGVVVDDEAQVLDVEQVDDAVADLSFYAPTQVAVLTHPGDPGDTNDQALNDAVLAHARESRPEWLSEDGQTWADGLYIVAVDPEGRLVGTYFGDDRAVGEDAQADIQEATKDDFRAGRWTEGVIVGIEEGAERIDAPLARNGAGLALGIAGSAGILAAGGTWLGVGLSRSSSSRRLKEDADRRLADVREDAAATERHAKRIPEESRYGFEVLRRFDDYRRGVRELELLAEEAAQVPAAAYNQKSTVSRLTAYQEKAVELDHLDDAIADTAIFLNQDPDWRQAWGRQVEPLRGDLTRVAPLLSEELPEEARELPEGAALRDFALLALGRLDEVQTGLVRGEVSPDDALDVVREVRDELTRHLEGLSDEVVQVVGKDDSQRKTLRSALAEQRSGARPDPSIIGTAYPGWTFFPVAAMSTGVSDGTQQIASASGGGATSGYSAGGFSGAGSSSSF</sequence>
<dbReference type="STRING" id="1758689.SGUI_0934"/>
<organism evidence="3 4">
    <name type="scientific">Serinicoccus hydrothermalis</name>
    <dbReference type="NCBI Taxonomy" id="1758689"/>
    <lineage>
        <taxon>Bacteria</taxon>
        <taxon>Bacillati</taxon>
        <taxon>Actinomycetota</taxon>
        <taxon>Actinomycetes</taxon>
        <taxon>Micrococcales</taxon>
        <taxon>Ornithinimicrobiaceae</taxon>
        <taxon>Serinicoccus</taxon>
    </lineage>
</organism>
<reference evidence="3 4" key="1">
    <citation type="submission" date="2016-03" db="EMBL/GenBank/DDBJ databases">
        <title>Shallow-sea hydrothermal system.</title>
        <authorList>
            <person name="Tang K."/>
        </authorList>
    </citation>
    <scope>NUCLEOTIDE SEQUENCE [LARGE SCALE GENOMIC DNA]</scope>
    <source>
        <strain evidence="3 4">JLT9</strain>
    </source>
</reference>
<dbReference type="RefSeq" id="WP_066636956.1">
    <property type="nucleotide sequence ID" value="NZ_CP014989.1"/>
</dbReference>
<dbReference type="InterPro" id="IPR033435">
    <property type="entry name" value="DUF5129"/>
</dbReference>
<name>A0A1B1NA56_9MICO</name>